<evidence type="ECO:0000313" key="6">
    <source>
        <dbReference type="EMBL" id="GIH15831.1"/>
    </source>
</evidence>
<dbReference type="EMBL" id="BONZ01000038">
    <property type="protein sequence ID" value="GIH15831.1"/>
    <property type="molecule type" value="Genomic_DNA"/>
</dbReference>
<name>A0A8J3QW42_9ACTN</name>
<evidence type="ECO:0000313" key="7">
    <source>
        <dbReference type="Proteomes" id="UP000642748"/>
    </source>
</evidence>
<keyword evidence="2" id="KW-0732">Signal</keyword>
<dbReference type="PANTHER" id="PTHR42721">
    <property type="entry name" value="SUGAR HYDROLASE-RELATED"/>
    <property type="match status" value="1"/>
</dbReference>
<dbReference type="Gene3D" id="3.40.50.1700">
    <property type="entry name" value="Glycoside hydrolase family 3 C-terminal domain"/>
    <property type="match status" value="1"/>
</dbReference>
<dbReference type="GO" id="GO:0046556">
    <property type="term" value="F:alpha-L-arabinofuranosidase activity"/>
    <property type="evidence" value="ECO:0007669"/>
    <property type="project" value="TreeGrafter"/>
</dbReference>
<keyword evidence="7" id="KW-1185">Reference proteome</keyword>
<comment type="caution">
    <text evidence="6">The sequence shown here is derived from an EMBL/GenBank/DDBJ whole genome shotgun (WGS) entry which is preliminary data.</text>
</comment>
<sequence>MLEASLMALSPHDFRRHRAWALAALGGLACLVATVAVAPAATAAAQPPTPVYLDTHHSFAERAADLVSRMTLAEKVQQLHTNNAPAIARLGVQQYTYWSEGQHGLNRLGADAGEGGQGAVDDVHATSFPTNFASSMSWDPGLMYQETTAISDEARGFLDKSLFGTGQNNLGPDVNDYGDLTFWAPTVNLDRDPRWGRTDEAFGEDPYLVSQLAGAFVNGYQGNTMAGQPMTPYLKVAATAKHYALNNVESNRLSGDSVTTEADLHQYYLKQFQSLIEDDHVAGLMTSYNAINGTPGAVDTYTVNQLAQRTFDFGGYITSDCDAIATAWQPPPGGHAWAAPGWTSVAQGAQVLWKNDTTGATIPAAAGAEAYGLRAGTALNCTGDQATLPNIEAAIDAGILSEGVIDTDLVKLFTMRMATGEFDPPAKNAYTAITKSVIESTEHQQLARTVADNSLVLLKNGAVTGTTAPLLPVDPATARHVVVLGDLANQVTLGGYSGQPSVHVSAVQGITDAVKAADPDATVTFDAAGTSSTATGPAVLSDATKAAIGGADLVLEFVGTTGSNASEGKDRSTIAMPGNYDSLIDQVAALGNPRTALVIQADGPVAIEDVRGKVPAILFSGYNGQAQGQALADVVFGAQNPAGHLNFTWYRDDSQLPAMMNYGLDASSTGGIGRTYQYFTGTPTYPFGYGLSYTTFSVTNVSTDKKSVSATGTVSVTLTVKNVGQAAGSTVVQLYAATPGAGTADVPLSRLAAFAKTKNLTPGQSQKLTLTVDISDLSLWDTAHSRETVADGNYEFRVGTSATSIVAQNDVKVTGALKPKVRYVTVQPESVVYQAGQTFDLTGRNQWLADDTKASEEPDRDLTVKADGVVEAVNDDQSFMDLSTAKVKYSSSDPSVASVDKNGLVRAIKNGVATITVTVNGVAGSVPIVVQDTLTGSVPSIMEAGATATVSATFTNGNVKPVHNLTLGITVPDGWTATPITPTSAKTVDANSSVTASWKVSPGTGVTPGTYAVGFTATSSEGAFDSSGQVQVPYASVAAAYDNTGISNDNAPFTGTFDGGALSYSAQALAAAGFAPGAQVTAAGIGFTWPGPNVPDNIVASGQVVPVAGSGRLLGFLGASSGATTSGNGTVVYADGTTQPYTLTFGDWWSANAATGTSIAATAKYINSGPDAGRTNQTVHVYAAWVSLDPAKTVRYVILPHVTDNGQVTQGPAMHVFGLGISPGGDQTAVVCDDLGNPDTAFGASARDEGDGHLTATTAGGLAARTTTGSGSFYMYFDIDNSVVPGGTYQATAYVSYYDHGTGSWDIQYDSFADVSNNAFRDSVRVTDTGTDTWKTAVVPLPDAALSNRENGSTDLRLNIGVGAQAIGRIGLSVTGDNVVPVHLCPAAEPTAPAVTVAPAGVTVAAGGTATFTAQATGDPGPLVHWQSMAPGGDWADVPGATGTTLSVAGVPASADGTGYRAVFVNVAGTTTTDPATLHVS</sequence>
<gene>
    <name evidence="6" type="ORF">Raf01_40030</name>
</gene>
<feature type="domain" description="BIG2" evidence="4">
    <location>
        <begin position="858"/>
        <end position="929"/>
    </location>
</feature>
<dbReference type="InterPro" id="IPR026891">
    <property type="entry name" value="Fn3-like"/>
</dbReference>
<dbReference type="InterPro" id="IPR036881">
    <property type="entry name" value="Glyco_hydro_3_C_sf"/>
</dbReference>
<dbReference type="InterPro" id="IPR036179">
    <property type="entry name" value="Ig-like_dom_sf"/>
</dbReference>
<dbReference type="SMART" id="SM00635">
    <property type="entry name" value="BID_2"/>
    <property type="match status" value="1"/>
</dbReference>
<dbReference type="InterPro" id="IPR044993">
    <property type="entry name" value="BXL"/>
</dbReference>
<dbReference type="GO" id="GO:0009044">
    <property type="term" value="F:xylan 1,4-beta-xylosidase activity"/>
    <property type="evidence" value="ECO:0007669"/>
    <property type="project" value="InterPro"/>
</dbReference>
<dbReference type="InterPro" id="IPR017853">
    <property type="entry name" value="GH"/>
</dbReference>
<dbReference type="InterPro" id="IPR013783">
    <property type="entry name" value="Ig-like_fold"/>
</dbReference>
<dbReference type="Pfam" id="PF10633">
    <property type="entry name" value="NPCBM_assoc"/>
    <property type="match status" value="1"/>
</dbReference>
<dbReference type="GO" id="GO:0031222">
    <property type="term" value="P:arabinan catabolic process"/>
    <property type="evidence" value="ECO:0007669"/>
    <property type="project" value="TreeGrafter"/>
</dbReference>
<evidence type="ECO:0000259" key="5">
    <source>
        <dbReference type="SMART" id="SM01217"/>
    </source>
</evidence>
<dbReference type="InterPro" id="IPR008964">
    <property type="entry name" value="Invasin/intimin_cell_adhesion"/>
</dbReference>
<keyword evidence="3" id="KW-0378">Hydrolase</keyword>
<dbReference type="PANTHER" id="PTHR42721:SF3">
    <property type="entry name" value="BETA-D-XYLOSIDASE 5-RELATED"/>
    <property type="match status" value="1"/>
</dbReference>
<dbReference type="InterPro" id="IPR001764">
    <property type="entry name" value="Glyco_hydro_3_N"/>
</dbReference>
<reference evidence="6" key="1">
    <citation type="submission" date="2021-01" db="EMBL/GenBank/DDBJ databases">
        <title>Whole genome shotgun sequence of Rugosimonospora africana NBRC 104875.</title>
        <authorList>
            <person name="Komaki H."/>
            <person name="Tamura T."/>
        </authorList>
    </citation>
    <scope>NUCLEOTIDE SEQUENCE</scope>
    <source>
        <strain evidence="6">NBRC 104875</strain>
    </source>
</reference>
<organism evidence="6 7">
    <name type="scientific">Rugosimonospora africana</name>
    <dbReference type="NCBI Taxonomy" id="556532"/>
    <lineage>
        <taxon>Bacteria</taxon>
        <taxon>Bacillati</taxon>
        <taxon>Actinomycetota</taxon>
        <taxon>Actinomycetes</taxon>
        <taxon>Micromonosporales</taxon>
        <taxon>Micromonosporaceae</taxon>
        <taxon>Rugosimonospora</taxon>
    </lineage>
</organism>
<dbReference type="Gene3D" id="2.60.40.1080">
    <property type="match status" value="1"/>
</dbReference>
<feature type="domain" description="Fibronectin type III-like" evidence="5">
    <location>
        <begin position="730"/>
        <end position="802"/>
    </location>
</feature>
<dbReference type="SUPFAM" id="SSF49373">
    <property type="entry name" value="Invasin/intimin cell-adhesion fragments"/>
    <property type="match status" value="1"/>
</dbReference>
<dbReference type="Pfam" id="PF00933">
    <property type="entry name" value="Glyco_hydro_3"/>
    <property type="match status" value="1"/>
</dbReference>
<protein>
    <submittedName>
        <fullName evidence="6">Beta-glucosidase</fullName>
    </submittedName>
</protein>
<evidence type="ECO:0000256" key="1">
    <source>
        <dbReference type="ARBA" id="ARBA00005336"/>
    </source>
</evidence>
<dbReference type="InterPro" id="IPR003343">
    <property type="entry name" value="Big_2"/>
</dbReference>
<comment type="similarity">
    <text evidence="1">Belongs to the glycosyl hydrolase 3 family.</text>
</comment>
<dbReference type="InterPro" id="IPR002772">
    <property type="entry name" value="Glyco_hydro_3_C"/>
</dbReference>
<dbReference type="Gene3D" id="2.60.40.10">
    <property type="entry name" value="Immunoglobulins"/>
    <property type="match status" value="2"/>
</dbReference>
<dbReference type="SUPFAM" id="SSF48726">
    <property type="entry name" value="Immunoglobulin"/>
    <property type="match status" value="1"/>
</dbReference>
<dbReference type="Gene3D" id="3.20.20.300">
    <property type="entry name" value="Glycoside hydrolase, family 3, N-terminal domain"/>
    <property type="match status" value="1"/>
</dbReference>
<dbReference type="SMART" id="SM01217">
    <property type="entry name" value="Fn3_like"/>
    <property type="match status" value="1"/>
</dbReference>
<dbReference type="InterPro" id="IPR018905">
    <property type="entry name" value="A-galactase_NEW3"/>
</dbReference>
<proteinExistence type="inferred from homology"/>
<evidence type="ECO:0000256" key="2">
    <source>
        <dbReference type="ARBA" id="ARBA00022729"/>
    </source>
</evidence>
<dbReference type="Pfam" id="PF14310">
    <property type="entry name" value="Fn3-like"/>
    <property type="match status" value="1"/>
</dbReference>
<evidence type="ECO:0000256" key="3">
    <source>
        <dbReference type="ARBA" id="ARBA00022801"/>
    </source>
</evidence>
<dbReference type="Proteomes" id="UP000642748">
    <property type="component" value="Unassembled WGS sequence"/>
</dbReference>
<accession>A0A8J3QW42</accession>
<evidence type="ECO:0000259" key="4">
    <source>
        <dbReference type="SMART" id="SM00635"/>
    </source>
</evidence>
<dbReference type="GO" id="GO:0045493">
    <property type="term" value="P:xylan catabolic process"/>
    <property type="evidence" value="ECO:0007669"/>
    <property type="project" value="InterPro"/>
</dbReference>
<dbReference type="Pfam" id="PF01915">
    <property type="entry name" value="Glyco_hydro_3_C"/>
    <property type="match status" value="1"/>
</dbReference>
<dbReference type="SUPFAM" id="SSF52279">
    <property type="entry name" value="Beta-D-glucan exohydrolase, C-terminal domain"/>
    <property type="match status" value="1"/>
</dbReference>
<dbReference type="SUPFAM" id="SSF51445">
    <property type="entry name" value="(Trans)glycosidases"/>
    <property type="match status" value="1"/>
</dbReference>
<dbReference type="InterPro" id="IPR036962">
    <property type="entry name" value="Glyco_hydro_3_N_sf"/>
</dbReference>
<dbReference type="Pfam" id="PF02368">
    <property type="entry name" value="Big_2"/>
    <property type="match status" value="1"/>
</dbReference>